<evidence type="ECO:0000313" key="6">
    <source>
        <dbReference type="EMBL" id="CAF3297286.1"/>
    </source>
</evidence>
<dbReference type="Proteomes" id="UP000663851">
    <property type="component" value="Unassembled WGS sequence"/>
</dbReference>
<evidence type="ECO:0000313" key="14">
    <source>
        <dbReference type="Proteomes" id="UP000663838"/>
    </source>
</evidence>
<evidence type="ECO:0000313" key="13">
    <source>
        <dbReference type="EMBL" id="CAF4602215.1"/>
    </source>
</evidence>
<evidence type="ECO:0000256" key="3">
    <source>
        <dbReference type="ARBA" id="ARBA00022989"/>
    </source>
</evidence>
<evidence type="ECO:0000256" key="2">
    <source>
        <dbReference type="ARBA" id="ARBA00022692"/>
    </source>
</evidence>
<dbReference type="EMBL" id="CAJOBO010001599">
    <property type="protein sequence ID" value="CAF4393260.1"/>
    <property type="molecule type" value="Genomic_DNA"/>
</dbReference>
<evidence type="ECO:0000256" key="4">
    <source>
        <dbReference type="ARBA" id="ARBA00023136"/>
    </source>
</evidence>
<dbReference type="AlphaFoldDB" id="A0A820V443"/>
<sequence>MITTMTDTSAAKKASIERKTKILRITIALTALSFIIFLITLTSSYWIIISYPSEFLSTRQNMYVSRSRYGIIWECIIGRSKLNSTYETRCYYHQSQVQNASVPAEQTLVGMIRTMLSFSIIYMLLAIITFICGLYSIRDYRYTYKRLTAMIYILTAASLVVCIEVLTTIYRHSNQHLHYVYPPGTKYSYGACFIFAWIIFIQLLVSSCIFFACSRKRKGTFDEATEEEALANQPVNLGR</sequence>
<dbReference type="EMBL" id="CAJNYD010000784">
    <property type="protein sequence ID" value="CAF3297286.1"/>
    <property type="molecule type" value="Genomic_DNA"/>
</dbReference>
<feature type="transmembrane region" description="Helical" evidence="5">
    <location>
        <begin position="187"/>
        <end position="212"/>
    </location>
</feature>
<dbReference type="Pfam" id="PF13903">
    <property type="entry name" value="Claudin_2"/>
    <property type="match status" value="1"/>
</dbReference>
<keyword evidence="15" id="KW-1185">Reference proteome</keyword>
<dbReference type="PANTHER" id="PTHR10671:SF82">
    <property type="entry name" value="GH19567P"/>
    <property type="match status" value="1"/>
</dbReference>
<dbReference type="GO" id="GO:0005886">
    <property type="term" value="C:plasma membrane"/>
    <property type="evidence" value="ECO:0007669"/>
    <property type="project" value="TreeGrafter"/>
</dbReference>
<evidence type="ECO:0000256" key="1">
    <source>
        <dbReference type="ARBA" id="ARBA00004141"/>
    </source>
</evidence>
<protein>
    <submittedName>
        <fullName evidence="12">Uncharacterized protein</fullName>
    </submittedName>
</protein>
<dbReference type="Proteomes" id="UP000663825">
    <property type="component" value="Unassembled WGS sequence"/>
</dbReference>
<dbReference type="Proteomes" id="UP000663833">
    <property type="component" value="Unassembled WGS sequence"/>
</dbReference>
<dbReference type="InterPro" id="IPR050579">
    <property type="entry name" value="PMP-22/EMP/MP20-like"/>
</dbReference>
<comment type="caution">
    <text evidence="12">The sequence shown here is derived from an EMBL/GenBank/DDBJ whole genome shotgun (WGS) entry which is preliminary data.</text>
</comment>
<dbReference type="EMBL" id="CAJOBQ010000985">
    <property type="protein sequence ID" value="CAF4441946.1"/>
    <property type="molecule type" value="Genomic_DNA"/>
</dbReference>
<dbReference type="OrthoDB" id="5917530at2759"/>
<gene>
    <name evidence="10" type="ORF">HFQ381_LOCUS19565</name>
    <name evidence="8" type="ORF">KIK155_LOCUS26348</name>
    <name evidence="6" type="ORF">LUA448_LOCUS7744</name>
    <name evidence="13" type="ORF">QYT958_LOCUS11630</name>
    <name evidence="7" type="ORF">TIS948_LOCUS32396</name>
    <name evidence="12" type="ORF">TOA249_LOCUS2959</name>
    <name evidence="11" type="ORF">TSG867_LOCUS16263</name>
    <name evidence="9" type="ORF">UJA718_LOCUS9176</name>
</gene>
<dbReference type="InterPro" id="IPR004031">
    <property type="entry name" value="PMP22/EMP/MP20/Claudin"/>
</dbReference>
<accession>A0A820V443</accession>
<comment type="subcellular location">
    <subcellularLocation>
        <location evidence="1">Membrane</location>
        <topology evidence="1">Multi-pass membrane protein</topology>
    </subcellularLocation>
</comment>
<evidence type="ECO:0000313" key="9">
    <source>
        <dbReference type="EMBL" id="CAF4244979.1"/>
    </source>
</evidence>
<keyword evidence="4 5" id="KW-0472">Membrane</keyword>
<dbReference type="Proteomes" id="UP000663873">
    <property type="component" value="Unassembled WGS sequence"/>
</dbReference>
<dbReference type="Gene3D" id="1.20.140.150">
    <property type="match status" value="1"/>
</dbReference>
<dbReference type="PANTHER" id="PTHR10671">
    <property type="entry name" value="EPITHELIAL MEMBRANE PROTEIN-RELATED"/>
    <property type="match status" value="1"/>
</dbReference>
<evidence type="ECO:0000313" key="7">
    <source>
        <dbReference type="EMBL" id="CAF3457530.1"/>
    </source>
</evidence>
<evidence type="ECO:0000313" key="15">
    <source>
        <dbReference type="Proteomes" id="UP000663873"/>
    </source>
</evidence>
<dbReference type="Proteomes" id="UP000663862">
    <property type="component" value="Unassembled WGS sequence"/>
</dbReference>
<feature type="transmembrane region" description="Helical" evidence="5">
    <location>
        <begin position="22"/>
        <end position="48"/>
    </location>
</feature>
<dbReference type="EMBL" id="CAJOBP010001009">
    <property type="protein sequence ID" value="CAF4244979.1"/>
    <property type="molecule type" value="Genomic_DNA"/>
</dbReference>
<evidence type="ECO:0000256" key="5">
    <source>
        <dbReference type="SAM" id="Phobius"/>
    </source>
</evidence>
<dbReference type="EMBL" id="CAJOBS010000099">
    <property type="protein sequence ID" value="CAF4495283.1"/>
    <property type="molecule type" value="Genomic_DNA"/>
</dbReference>
<evidence type="ECO:0000313" key="11">
    <source>
        <dbReference type="EMBL" id="CAF4441946.1"/>
    </source>
</evidence>
<feature type="transmembrane region" description="Helical" evidence="5">
    <location>
        <begin position="149"/>
        <end position="167"/>
    </location>
</feature>
<dbReference type="EMBL" id="CAJNXB010005939">
    <property type="protein sequence ID" value="CAF3457530.1"/>
    <property type="molecule type" value="Genomic_DNA"/>
</dbReference>
<evidence type="ECO:0000313" key="10">
    <source>
        <dbReference type="EMBL" id="CAF4393260.1"/>
    </source>
</evidence>
<dbReference type="Proteomes" id="UP000663848">
    <property type="component" value="Unassembled WGS sequence"/>
</dbReference>
<dbReference type="EMBL" id="CAJOBR010001366">
    <property type="protein sequence ID" value="CAF4602215.1"/>
    <property type="molecule type" value="Genomic_DNA"/>
</dbReference>
<dbReference type="Proteomes" id="UP000663865">
    <property type="component" value="Unassembled WGS sequence"/>
</dbReference>
<dbReference type="Proteomes" id="UP000663838">
    <property type="component" value="Unassembled WGS sequence"/>
</dbReference>
<keyword evidence="3 5" id="KW-1133">Transmembrane helix</keyword>
<keyword evidence="2 5" id="KW-0812">Transmembrane</keyword>
<name>A0A820V443_9BILA</name>
<reference evidence="12" key="1">
    <citation type="submission" date="2021-02" db="EMBL/GenBank/DDBJ databases">
        <authorList>
            <person name="Nowell W R."/>
        </authorList>
    </citation>
    <scope>NUCLEOTIDE SEQUENCE</scope>
</reference>
<organism evidence="12 14">
    <name type="scientific">Rotaria socialis</name>
    <dbReference type="NCBI Taxonomy" id="392032"/>
    <lineage>
        <taxon>Eukaryota</taxon>
        <taxon>Metazoa</taxon>
        <taxon>Spiralia</taxon>
        <taxon>Gnathifera</taxon>
        <taxon>Rotifera</taxon>
        <taxon>Eurotatoria</taxon>
        <taxon>Bdelloidea</taxon>
        <taxon>Philodinida</taxon>
        <taxon>Philodinidae</taxon>
        <taxon>Rotaria</taxon>
    </lineage>
</organism>
<proteinExistence type="predicted"/>
<feature type="transmembrane region" description="Helical" evidence="5">
    <location>
        <begin position="115"/>
        <end position="137"/>
    </location>
</feature>
<evidence type="ECO:0000313" key="8">
    <source>
        <dbReference type="EMBL" id="CAF3696417.1"/>
    </source>
</evidence>
<evidence type="ECO:0000313" key="12">
    <source>
        <dbReference type="EMBL" id="CAF4495283.1"/>
    </source>
</evidence>
<dbReference type="EMBL" id="CAJNYV010004813">
    <property type="protein sequence ID" value="CAF3696417.1"/>
    <property type="molecule type" value="Genomic_DNA"/>
</dbReference>